<evidence type="ECO:0000259" key="5">
    <source>
        <dbReference type="PROSITE" id="PS00497"/>
    </source>
</evidence>
<feature type="region of interest" description="Disordered" evidence="4">
    <location>
        <begin position="298"/>
        <end position="372"/>
    </location>
</feature>
<keyword evidence="2" id="KW-0479">Metal-binding</keyword>
<dbReference type="PRINTS" id="PR00092">
    <property type="entry name" value="TYROSINASE"/>
</dbReference>
<protein>
    <submittedName>
        <fullName evidence="6">Common central domain of tyrosinase</fullName>
    </submittedName>
</protein>
<dbReference type="SUPFAM" id="SSF48056">
    <property type="entry name" value="Di-copper centre-containing domain"/>
    <property type="match status" value="1"/>
</dbReference>
<dbReference type="Proteomes" id="UP000199372">
    <property type="component" value="Unassembled WGS sequence"/>
</dbReference>
<keyword evidence="3" id="KW-0186">Copper</keyword>
<dbReference type="PANTHER" id="PTHR11474">
    <property type="entry name" value="TYROSINASE FAMILY MEMBER"/>
    <property type="match status" value="1"/>
</dbReference>
<name>A0A1H8KQ84_9RHOB</name>
<evidence type="ECO:0000313" key="6">
    <source>
        <dbReference type="EMBL" id="SEN95052.1"/>
    </source>
</evidence>
<dbReference type="InterPro" id="IPR002227">
    <property type="entry name" value="Tyrosinase_Cu-bd"/>
</dbReference>
<dbReference type="AlphaFoldDB" id="A0A1H8KQ84"/>
<sequence length="425" mass="46949">MGCRKNLTTLTASERSAFVNAFLTLMDDGTAQGYADIHAGAGAHGHGGPAFVAWHREFVRRFELDLQNIDPNVSLPYWDWTQANLNSSGTQSLIWRDDFLGGPGDNSSGSAGSFGGFPVTTGPFAGRFTRKPFDIFTFPGTGGDIAADMASPDFNVFRGIEGPHGSAHVFCGGDVQAFTETCRTPDFWLIHCNVDRLWAQWIKDHEGAPGFEPYKPVSGGPTGHSLNDSMWPWNGTQVPFGVQPWVNSPEIVTPADMIDHLALGYRYDTVDGCIDIKPLKERIPKEFLPKERIPKELKERLPKELSPKERLPKELGPKELKERGPKEFKERLPKELKEGGPKEFKEGGPKEIKEGGPKEFKEGGPKEIFENDTKSFTEGGVFIDPGLRPDLTGADLAFEPGVSTGDVSRLRNDLLARRADLLRRR</sequence>
<evidence type="ECO:0000256" key="1">
    <source>
        <dbReference type="ARBA" id="ARBA00009928"/>
    </source>
</evidence>
<evidence type="ECO:0000256" key="2">
    <source>
        <dbReference type="ARBA" id="ARBA00022723"/>
    </source>
</evidence>
<dbReference type="InterPro" id="IPR050316">
    <property type="entry name" value="Tyrosinase/Hemocyanin"/>
</dbReference>
<dbReference type="PROSITE" id="PS00497">
    <property type="entry name" value="TYROSINASE_1"/>
    <property type="match status" value="1"/>
</dbReference>
<accession>A0A1H8KQ84</accession>
<evidence type="ECO:0000313" key="7">
    <source>
        <dbReference type="Proteomes" id="UP000199372"/>
    </source>
</evidence>
<evidence type="ECO:0000256" key="3">
    <source>
        <dbReference type="ARBA" id="ARBA00023008"/>
    </source>
</evidence>
<dbReference type="InterPro" id="IPR008922">
    <property type="entry name" value="Di-copper_centre_dom_sf"/>
</dbReference>
<dbReference type="Gene3D" id="1.10.1280.10">
    <property type="entry name" value="Di-copper center containing domain from catechol oxidase"/>
    <property type="match status" value="2"/>
</dbReference>
<dbReference type="Pfam" id="PF00264">
    <property type="entry name" value="Tyrosinase"/>
    <property type="match status" value="2"/>
</dbReference>
<keyword evidence="7" id="KW-1185">Reference proteome</keyword>
<evidence type="ECO:0000256" key="4">
    <source>
        <dbReference type="SAM" id="MobiDB-lite"/>
    </source>
</evidence>
<dbReference type="PANTHER" id="PTHR11474:SF126">
    <property type="entry name" value="TYROSINASE-LIKE PROTEIN TYR-1-RELATED"/>
    <property type="match status" value="1"/>
</dbReference>
<proteinExistence type="inferred from homology"/>
<dbReference type="EMBL" id="FOCM01000008">
    <property type="protein sequence ID" value="SEN95052.1"/>
    <property type="molecule type" value="Genomic_DNA"/>
</dbReference>
<organism evidence="6 7">
    <name type="scientific">Palleronia pelagia</name>
    <dbReference type="NCBI Taxonomy" id="387096"/>
    <lineage>
        <taxon>Bacteria</taxon>
        <taxon>Pseudomonadati</taxon>
        <taxon>Pseudomonadota</taxon>
        <taxon>Alphaproteobacteria</taxon>
        <taxon>Rhodobacterales</taxon>
        <taxon>Roseobacteraceae</taxon>
        <taxon>Palleronia</taxon>
    </lineage>
</organism>
<dbReference type="GO" id="GO:0016491">
    <property type="term" value="F:oxidoreductase activity"/>
    <property type="evidence" value="ECO:0007669"/>
    <property type="project" value="InterPro"/>
</dbReference>
<comment type="similarity">
    <text evidence="1">Belongs to the tyrosinase family.</text>
</comment>
<feature type="domain" description="Tyrosinase copper-binding" evidence="5">
    <location>
        <begin position="46"/>
        <end position="63"/>
    </location>
</feature>
<reference evidence="7" key="1">
    <citation type="submission" date="2016-10" db="EMBL/GenBank/DDBJ databases">
        <authorList>
            <person name="Varghese N."/>
            <person name="Submissions S."/>
        </authorList>
    </citation>
    <scope>NUCLEOTIDE SEQUENCE [LARGE SCALE GENOMIC DNA]</scope>
    <source>
        <strain evidence="7">DSM 26893</strain>
    </source>
</reference>
<gene>
    <name evidence="6" type="ORF">SAMN04488011_10884</name>
</gene>
<dbReference type="OrthoDB" id="2874181at2"/>
<dbReference type="GO" id="GO:0046872">
    <property type="term" value="F:metal ion binding"/>
    <property type="evidence" value="ECO:0007669"/>
    <property type="project" value="UniProtKB-KW"/>
</dbReference>